<dbReference type="AlphaFoldDB" id="A0A380L481"/>
<keyword evidence="1 5" id="KW-1003">Cell membrane</keyword>
<comment type="similarity">
    <text evidence="5">Belongs to the UPF0397 family.</text>
</comment>
<evidence type="ECO:0000313" key="7">
    <source>
        <dbReference type="Proteomes" id="UP000254634"/>
    </source>
</evidence>
<evidence type="ECO:0000313" key="6">
    <source>
        <dbReference type="EMBL" id="SUN77311.1"/>
    </source>
</evidence>
<dbReference type="HAMAP" id="MF_01572">
    <property type="entry name" value="UPF0397"/>
    <property type="match status" value="1"/>
</dbReference>
<keyword evidence="2 5" id="KW-0812">Transmembrane</keyword>
<reference evidence="6" key="1">
    <citation type="submission" date="2018-06" db="EMBL/GenBank/DDBJ databases">
        <authorList>
            <consortium name="Pathogen Informatics"/>
            <person name="Doyle S."/>
        </authorList>
    </citation>
    <scope>NUCLEOTIDE SEQUENCE [LARGE SCALE GENOMIC DNA]</scope>
    <source>
        <strain evidence="6">NCTC13765</strain>
    </source>
</reference>
<evidence type="ECO:0000256" key="2">
    <source>
        <dbReference type="ARBA" id="ARBA00022692"/>
    </source>
</evidence>
<dbReference type="Proteomes" id="UP000254634">
    <property type="component" value="Unassembled WGS sequence"/>
</dbReference>
<evidence type="ECO:0000256" key="3">
    <source>
        <dbReference type="ARBA" id="ARBA00022989"/>
    </source>
</evidence>
<keyword evidence="3 5" id="KW-1133">Transmembrane helix</keyword>
<proteinExistence type="inferred from homology"/>
<dbReference type="GO" id="GO:0005886">
    <property type="term" value="C:plasma membrane"/>
    <property type="evidence" value="ECO:0007669"/>
    <property type="project" value="UniProtKB-SubCell"/>
</dbReference>
<dbReference type="EMBL" id="UHFR01000005">
    <property type="protein sequence ID" value="SUN77311.1"/>
    <property type="molecule type" value="Genomic_DNA"/>
</dbReference>
<feature type="transmembrane region" description="Helical" evidence="5">
    <location>
        <begin position="114"/>
        <end position="136"/>
    </location>
</feature>
<comment type="subcellular location">
    <subcellularLocation>
        <location evidence="5">Cell membrane</location>
        <topology evidence="5">Multi-pass membrane protein</topology>
    </subcellularLocation>
</comment>
<protein>
    <recommendedName>
        <fullName evidence="5">UPF0397 protein NCTC13765_01829</fullName>
    </recommendedName>
</protein>
<evidence type="ECO:0000256" key="1">
    <source>
        <dbReference type="ARBA" id="ARBA00022475"/>
    </source>
</evidence>
<dbReference type="InterPro" id="IPR022914">
    <property type="entry name" value="UPF0397"/>
</dbReference>
<dbReference type="Gene3D" id="1.10.1760.20">
    <property type="match status" value="1"/>
</dbReference>
<dbReference type="STRING" id="1123307.GCA_000380065_01417"/>
<gene>
    <name evidence="6" type="ORF">NCTC13765_01829</name>
</gene>
<keyword evidence="7" id="KW-1185">Reference proteome</keyword>
<dbReference type="PANTHER" id="PTHR37815">
    <property type="entry name" value="UPF0397 PROTEIN BC_2624-RELATED"/>
    <property type="match status" value="1"/>
</dbReference>
<dbReference type="Pfam" id="PF07155">
    <property type="entry name" value="ECF-ribofla_trS"/>
    <property type="match status" value="1"/>
</dbReference>
<organism evidence="6 7">
    <name type="scientific">Streptococcus massiliensis</name>
    <dbReference type="NCBI Taxonomy" id="313439"/>
    <lineage>
        <taxon>Bacteria</taxon>
        <taxon>Bacillati</taxon>
        <taxon>Bacillota</taxon>
        <taxon>Bacilli</taxon>
        <taxon>Lactobacillales</taxon>
        <taxon>Streptococcaceae</taxon>
        <taxon>Streptococcus</taxon>
    </lineage>
</organism>
<dbReference type="PANTHER" id="PTHR37815:SF3">
    <property type="entry name" value="UPF0397 PROTEIN SPR0429"/>
    <property type="match status" value="1"/>
</dbReference>
<evidence type="ECO:0000256" key="5">
    <source>
        <dbReference type="HAMAP-Rule" id="MF_01572"/>
    </source>
</evidence>
<feature type="transmembrane region" description="Helical" evidence="5">
    <location>
        <begin position="76"/>
        <end position="93"/>
    </location>
</feature>
<keyword evidence="4 5" id="KW-0472">Membrane</keyword>
<evidence type="ECO:0000256" key="4">
    <source>
        <dbReference type="ARBA" id="ARBA00023136"/>
    </source>
</evidence>
<dbReference type="InterPro" id="IPR009825">
    <property type="entry name" value="ECF_substrate-spec-like"/>
</dbReference>
<dbReference type="NCBIfam" id="NF010182">
    <property type="entry name" value="PRK13661.1"/>
    <property type="match status" value="1"/>
</dbReference>
<dbReference type="RefSeq" id="WP_018372126.1">
    <property type="nucleotide sequence ID" value="NZ_UHFR01000005.1"/>
</dbReference>
<sequence>MKNTSIKNVVATGIGAALFVIIGILVNIPLPIPNTSVQLQYALQALFSLLFGPVVGFLIGFIGHALKDAIQFGSPWWSWVLVSGVFGLVIGLARKQFKIEEGIFARKDILRFNVLQVVANAIGWGIIAPLGDILIYSEAPAKVFAQGIWSTVANSLVVGIAGTLLLVVYAGSRTKAGSLKKD</sequence>
<accession>A0A380L481</accession>
<feature type="transmembrane region" description="Helical" evidence="5">
    <location>
        <begin position="148"/>
        <end position="171"/>
    </location>
</feature>
<feature type="transmembrane region" description="Helical" evidence="5">
    <location>
        <begin position="42"/>
        <end position="64"/>
    </location>
</feature>
<feature type="transmembrane region" description="Helical" evidence="5">
    <location>
        <begin position="6"/>
        <end position="30"/>
    </location>
</feature>
<name>A0A380L481_9STRE</name>
<dbReference type="OrthoDB" id="4550662at2"/>